<feature type="transmembrane region" description="Helical" evidence="10">
    <location>
        <begin position="278"/>
        <end position="298"/>
    </location>
</feature>
<dbReference type="AlphaFoldDB" id="A0A4P9C5G1"/>
<keyword evidence="14" id="KW-1185">Reference proteome</keyword>
<dbReference type="InterPro" id="IPR008979">
    <property type="entry name" value="Galactose-bd-like_sf"/>
</dbReference>
<evidence type="ECO:0000256" key="8">
    <source>
        <dbReference type="ARBA" id="ARBA00023136"/>
    </source>
</evidence>
<dbReference type="InterPro" id="IPR027005">
    <property type="entry name" value="PMT-like"/>
</dbReference>
<keyword evidence="7 10" id="KW-1133">Transmembrane helix</keyword>
<feature type="transmembrane region" description="Helical" evidence="10">
    <location>
        <begin position="304"/>
        <end position="337"/>
    </location>
</feature>
<dbReference type="Pfam" id="PF02366">
    <property type="entry name" value="PMT"/>
    <property type="match status" value="1"/>
</dbReference>
<feature type="domain" description="Protein O-mannosyl-transferase C-terminal four TM" evidence="12">
    <location>
        <begin position="389"/>
        <end position="558"/>
    </location>
</feature>
<dbReference type="EC" id="2.4.1.-" evidence="10"/>
<dbReference type="SUPFAM" id="SSF49785">
    <property type="entry name" value="Galactose-binding domain-like"/>
    <property type="match status" value="1"/>
</dbReference>
<dbReference type="Pfam" id="PF16192">
    <property type="entry name" value="PMT_4TMC"/>
    <property type="match status" value="1"/>
</dbReference>
<evidence type="ECO:0000313" key="13">
    <source>
        <dbReference type="EMBL" id="QCT70524.1"/>
    </source>
</evidence>
<keyword evidence="10" id="KW-1003">Cell membrane</keyword>
<reference evidence="13 14" key="1">
    <citation type="submission" date="2018-05" db="EMBL/GenBank/DDBJ databases">
        <title>Genome comparison of Eubacterium sp.</title>
        <authorList>
            <person name="Feng Y."/>
            <person name="Sanchez-Andrea I."/>
            <person name="Stams A.J.M."/>
            <person name="De Vos W.M."/>
        </authorList>
    </citation>
    <scope>NUCLEOTIDE SEQUENCE [LARGE SCALE GENOMIC DNA]</scope>
    <source>
        <strain evidence="13 14">YI</strain>
    </source>
</reference>
<dbReference type="GO" id="GO:0012505">
    <property type="term" value="C:endomembrane system"/>
    <property type="evidence" value="ECO:0007669"/>
    <property type="project" value="UniProtKB-SubCell"/>
</dbReference>
<evidence type="ECO:0000256" key="5">
    <source>
        <dbReference type="ARBA" id="ARBA00022679"/>
    </source>
</evidence>
<dbReference type="EMBL" id="CP029487">
    <property type="protein sequence ID" value="QCT70524.1"/>
    <property type="molecule type" value="Genomic_DNA"/>
</dbReference>
<comment type="similarity">
    <text evidence="3 10">Belongs to the glycosyltransferase 39 family.</text>
</comment>
<comment type="function">
    <text evidence="10">Protein O-mannosyltransferase that catalyzes the transfer of a single mannose residue from a polyprenol phospho-mannosyl lipidic donor to the hydroxyl group of selected serine and threonine residues in acceptor proteins.</text>
</comment>
<evidence type="ECO:0000256" key="1">
    <source>
        <dbReference type="ARBA" id="ARBA00004127"/>
    </source>
</evidence>
<name>A0A4P9C5G1_EUBML</name>
<dbReference type="Proteomes" id="UP000218387">
    <property type="component" value="Chromosome"/>
</dbReference>
<sequence length="606" mass="69650">MIKMTEKFYHLSKKEIIFLVAVILIYSVVGYWNLGSRVEPQTYYDMEEGTPAAEFELQKQPASIALYPTVNDSSKYVGIQILCSDDGVNWKQAFDTRDDDTDYTAAMIWYHYLLNTDENTRYIKVKKLDTANRLVLSEVAFYDDNGNRLASTPLNEGSARLLDEPETVRITSDRLNSAYFDESYFPASALEMQDGLSVAEMDHPPVGRLIIGLGMDLFGRTPFGFRFMQVLFGIAMLPLIYFFGKALFKSPLWSGIATLLLAFDFLHYTQTRIGTLDAFLVFFILAMYTFLYFFHISTSRPARYVFLLLSGIFTGLAIGTKWSGCYAALGLAVLYFYWFIRDMVKGGKSVRRQRLGESFFCCLAFIVVPVTIYTLSYIPYADTIPDKGFFDVFFGHQQQMFGYHTGASTHYHHPYSSKWYTWFLALKPVFYYYQKAPETIYLYATGNPMVWGIGLFGTAFALVHGIWKRHSAGIVIGVGYFSQMIPWLFITRDTFLYHYFPMIPFLMLGVAYLFKYMGCTPQAKPWKKAYIGLFMAFTVFSFICAFPFIYGSPMKWETVLFMRQLFMVFAGVMGGALLLLMGYDVYHLRRKKKESALLDENNGDML</sequence>
<dbReference type="InterPro" id="IPR003342">
    <property type="entry name" value="ArnT-like_N"/>
</dbReference>
<keyword evidence="4 10" id="KW-0328">Glycosyltransferase</keyword>
<proteinExistence type="inferred from homology"/>
<feature type="transmembrane region" description="Helical" evidence="10">
    <location>
        <begin position="561"/>
        <end position="583"/>
    </location>
</feature>
<keyword evidence="5 10" id="KW-0808">Transferase</keyword>
<feature type="transmembrane region" description="Helical" evidence="10">
    <location>
        <begin position="529"/>
        <end position="549"/>
    </location>
</feature>
<dbReference type="PANTHER" id="PTHR10050">
    <property type="entry name" value="DOLICHYL-PHOSPHATE-MANNOSE--PROTEIN MANNOSYLTRANSFERASE"/>
    <property type="match status" value="1"/>
</dbReference>
<feature type="domain" description="ArnT-like N-terminal" evidence="11">
    <location>
        <begin position="207"/>
        <end position="377"/>
    </location>
</feature>
<evidence type="ECO:0000259" key="12">
    <source>
        <dbReference type="Pfam" id="PF16192"/>
    </source>
</evidence>
<comment type="subcellular location">
    <subcellularLocation>
        <location evidence="10">Cell membrane</location>
    </subcellularLocation>
    <subcellularLocation>
        <location evidence="1">Endomembrane system</location>
        <topology evidence="1">Multi-pass membrane protein</topology>
    </subcellularLocation>
</comment>
<evidence type="ECO:0000256" key="4">
    <source>
        <dbReference type="ARBA" id="ARBA00022676"/>
    </source>
</evidence>
<gene>
    <name evidence="13" type="ORF">CPZ25_004035</name>
</gene>
<comment type="pathway">
    <text evidence="2 10">Protein modification; protein glycosylation.</text>
</comment>
<keyword evidence="8 10" id="KW-0472">Membrane</keyword>
<evidence type="ECO:0000256" key="9">
    <source>
        <dbReference type="ARBA" id="ARBA00093617"/>
    </source>
</evidence>
<evidence type="ECO:0000259" key="11">
    <source>
        <dbReference type="Pfam" id="PF02366"/>
    </source>
</evidence>
<dbReference type="InterPro" id="IPR032421">
    <property type="entry name" value="PMT_4TMC"/>
</dbReference>
<evidence type="ECO:0000256" key="2">
    <source>
        <dbReference type="ARBA" id="ARBA00004922"/>
    </source>
</evidence>
<feature type="transmembrane region" description="Helical" evidence="10">
    <location>
        <begin position="440"/>
        <end position="463"/>
    </location>
</feature>
<dbReference type="PANTHER" id="PTHR10050:SF46">
    <property type="entry name" value="PROTEIN O-MANNOSYL-TRANSFERASE 2"/>
    <property type="match status" value="1"/>
</dbReference>
<feature type="transmembrane region" description="Helical" evidence="10">
    <location>
        <begin position="358"/>
        <end position="380"/>
    </location>
</feature>
<feature type="transmembrane region" description="Helical" evidence="10">
    <location>
        <begin position="223"/>
        <end position="244"/>
    </location>
</feature>
<feature type="transmembrane region" description="Helical" evidence="10">
    <location>
        <begin position="496"/>
        <end position="517"/>
    </location>
</feature>
<feature type="transmembrane region" description="Helical" evidence="10">
    <location>
        <begin position="470"/>
        <end position="490"/>
    </location>
</feature>
<dbReference type="KEGG" id="emt:CPZ25_004035"/>
<dbReference type="UniPathway" id="UPA00378"/>
<accession>A0A4P9C5G1</accession>
<dbReference type="Gene3D" id="2.60.120.260">
    <property type="entry name" value="Galactose-binding domain-like"/>
    <property type="match status" value="1"/>
</dbReference>
<evidence type="ECO:0000256" key="6">
    <source>
        <dbReference type="ARBA" id="ARBA00022692"/>
    </source>
</evidence>
<evidence type="ECO:0000313" key="14">
    <source>
        <dbReference type="Proteomes" id="UP000218387"/>
    </source>
</evidence>
<protein>
    <recommendedName>
        <fullName evidence="9 10">Polyprenol-phosphate-mannose--protein mannosyltransferase</fullName>
        <ecNumber evidence="10">2.4.1.-</ecNumber>
    </recommendedName>
</protein>
<feature type="transmembrane region" description="Helical" evidence="10">
    <location>
        <begin position="16"/>
        <end position="34"/>
    </location>
</feature>
<organism evidence="13 14">
    <name type="scientific">Eubacterium maltosivorans</name>
    <dbReference type="NCBI Taxonomy" id="2041044"/>
    <lineage>
        <taxon>Bacteria</taxon>
        <taxon>Bacillati</taxon>
        <taxon>Bacillota</taxon>
        <taxon>Clostridia</taxon>
        <taxon>Eubacteriales</taxon>
        <taxon>Eubacteriaceae</taxon>
        <taxon>Eubacterium</taxon>
    </lineage>
</organism>
<evidence type="ECO:0000256" key="3">
    <source>
        <dbReference type="ARBA" id="ARBA00007222"/>
    </source>
</evidence>
<dbReference type="GO" id="GO:0005886">
    <property type="term" value="C:plasma membrane"/>
    <property type="evidence" value="ECO:0007669"/>
    <property type="project" value="UniProtKB-SubCell"/>
</dbReference>
<evidence type="ECO:0000256" key="10">
    <source>
        <dbReference type="RuleBase" id="RU367007"/>
    </source>
</evidence>
<keyword evidence="6 10" id="KW-0812">Transmembrane</keyword>
<evidence type="ECO:0000256" key="7">
    <source>
        <dbReference type="ARBA" id="ARBA00022989"/>
    </source>
</evidence>
<dbReference type="GO" id="GO:0004169">
    <property type="term" value="F:dolichyl-phosphate-mannose-protein mannosyltransferase activity"/>
    <property type="evidence" value="ECO:0007669"/>
    <property type="project" value="UniProtKB-UniRule"/>
</dbReference>